<comment type="caution">
    <text evidence="2">The sequence shown here is derived from an EMBL/GenBank/DDBJ whole genome shotgun (WGS) entry which is preliminary data.</text>
</comment>
<keyword evidence="3" id="KW-1185">Reference proteome</keyword>
<name>A0A225V7Y1_9STRA</name>
<evidence type="ECO:0000256" key="1">
    <source>
        <dbReference type="SAM" id="MobiDB-lite"/>
    </source>
</evidence>
<protein>
    <recommendedName>
        <fullName evidence="4">PiggyBac transposable element-derived protein 4 C-terminal zinc-ribbon domain-containing protein</fullName>
    </recommendedName>
</protein>
<dbReference type="AlphaFoldDB" id="A0A225V7Y1"/>
<evidence type="ECO:0000313" key="3">
    <source>
        <dbReference type="Proteomes" id="UP000198211"/>
    </source>
</evidence>
<feature type="compositionally biased region" description="Low complexity" evidence="1">
    <location>
        <begin position="191"/>
        <end position="202"/>
    </location>
</feature>
<dbReference type="Proteomes" id="UP000198211">
    <property type="component" value="Unassembled WGS sequence"/>
</dbReference>
<feature type="region of interest" description="Disordered" evidence="1">
    <location>
        <begin position="145"/>
        <end position="264"/>
    </location>
</feature>
<dbReference type="PANTHER" id="PTHR46599:SF3">
    <property type="entry name" value="PIGGYBAC TRANSPOSABLE ELEMENT-DERIVED PROTEIN 4"/>
    <property type="match status" value="1"/>
</dbReference>
<organism evidence="2 3">
    <name type="scientific">Phytophthora megakarya</name>
    <dbReference type="NCBI Taxonomy" id="4795"/>
    <lineage>
        <taxon>Eukaryota</taxon>
        <taxon>Sar</taxon>
        <taxon>Stramenopiles</taxon>
        <taxon>Oomycota</taxon>
        <taxon>Peronosporomycetes</taxon>
        <taxon>Peronosporales</taxon>
        <taxon>Peronosporaceae</taxon>
        <taxon>Phytophthora</taxon>
    </lineage>
</organism>
<dbReference type="EMBL" id="NBNE01007005">
    <property type="protein sequence ID" value="OWZ01224.1"/>
    <property type="molecule type" value="Genomic_DNA"/>
</dbReference>
<evidence type="ECO:0008006" key="4">
    <source>
        <dbReference type="Google" id="ProtNLM"/>
    </source>
</evidence>
<accession>A0A225V7Y1</accession>
<proteinExistence type="predicted"/>
<evidence type="ECO:0000313" key="2">
    <source>
        <dbReference type="EMBL" id="OWZ01224.1"/>
    </source>
</evidence>
<feature type="compositionally biased region" description="Acidic residues" evidence="1">
    <location>
        <begin position="203"/>
        <end position="222"/>
    </location>
</feature>
<dbReference type="PANTHER" id="PTHR46599">
    <property type="entry name" value="PIGGYBAC TRANSPOSABLE ELEMENT-DERIVED PROTEIN 4"/>
    <property type="match status" value="1"/>
</dbReference>
<gene>
    <name evidence="2" type="ORF">PHMEG_00027433</name>
</gene>
<reference evidence="3" key="1">
    <citation type="submission" date="2017-03" db="EMBL/GenBank/DDBJ databases">
        <title>Phytopthora megakarya and P. palmivora, two closely related causual agents of cacao black pod achieved similar genome size and gene model numbers by different mechanisms.</title>
        <authorList>
            <person name="Ali S."/>
            <person name="Shao J."/>
            <person name="Larry D.J."/>
            <person name="Kronmiller B."/>
            <person name="Shen D."/>
            <person name="Strem M.D."/>
            <person name="Melnick R.L."/>
            <person name="Guiltinan M.J."/>
            <person name="Tyler B.M."/>
            <person name="Meinhardt L.W."/>
            <person name="Bailey B.A."/>
        </authorList>
    </citation>
    <scope>NUCLEOTIDE SEQUENCE [LARGE SCALE GENOMIC DNA]</scope>
    <source>
        <strain evidence="3">zdho120</strain>
    </source>
</reference>
<dbReference type="OrthoDB" id="128668at2759"/>
<sequence length="264" mass="28747">MAIVNSFIIFREACKMCGGPPADHASFIIQLHAQLLAVGNTEFAEVCPVTPAQPDNCSSGRAHKLEMDNEWVEVNGIRKRRQRQCKVCTIGKTVSSKRQVTRFFCPMCSKGSKRVYMCDKVRQGHYPNNDLTCYAIWHQLWRNGSERPQPRCGRGIQMRGPGKKRPGDDDEDEVDNNTAGAATAGVDTEDTSAAVAVDTAASDAEDTVAVEDSDAGAEDTVAEEQQNHQSAGEVRVVDEEGGDVGARYGNPENEVAVGAETERE</sequence>